<protein>
    <submittedName>
        <fullName evidence="1">Uncharacterized protein</fullName>
    </submittedName>
</protein>
<gene>
    <name evidence="1" type="ORF">HARAMBE_1</name>
</gene>
<name>A0A1W6JSA6_9CAUD</name>
<organism evidence="1 2">
    <name type="scientific">Bacillus phage Harambe</name>
    <dbReference type="NCBI Taxonomy" id="1981931"/>
    <lineage>
        <taxon>Viruses</taxon>
        <taxon>Duplodnaviria</taxon>
        <taxon>Heunggongvirae</taxon>
        <taxon>Uroviricota</taxon>
        <taxon>Caudoviricetes</taxon>
        <taxon>Salasmaviridae</taxon>
        <taxon>Harambevirus</taxon>
        <taxon>Harambevirus harambe</taxon>
    </lineage>
</organism>
<evidence type="ECO:0000313" key="2">
    <source>
        <dbReference type="Proteomes" id="UP000221132"/>
    </source>
</evidence>
<dbReference type="EMBL" id="KY821088">
    <property type="protein sequence ID" value="ARM70150.1"/>
    <property type="molecule type" value="Genomic_DNA"/>
</dbReference>
<dbReference type="Proteomes" id="UP000221132">
    <property type="component" value="Segment"/>
</dbReference>
<keyword evidence="2" id="KW-1185">Reference proteome</keyword>
<sequence>MSKYVNRQIMTTEIKCAEVVVENGEATTKLLPVLTVQGRCATDIQAKNKAIKHFEKDVVVISHETNVHNYRMLTEDFMEHAEIVTDEEANETEVEEQEEHMQTHSE</sequence>
<proteinExistence type="predicted"/>
<evidence type="ECO:0000313" key="1">
    <source>
        <dbReference type="EMBL" id="ARM70150.1"/>
    </source>
</evidence>
<accession>A0A1W6JSA6</accession>
<reference evidence="2" key="1">
    <citation type="submission" date="2017-03" db="EMBL/GenBank/DDBJ databases">
        <authorList>
            <person name="Abille Z."/>
            <person name="Afsharjavan R."/>
            <person name="Alms C.E."/>
            <person name="Anil A."/>
            <person name="Azuma E.A."/>
            <person name="Boateng D."/>
            <person name="Bowden K.V."/>
            <person name="Bui Q."/>
            <person name="Callaghan K.D."/>
            <person name="Canova P.N."/>
            <person name="Carter A.-G.V."/>
            <person name="Carty B."/>
            <person name="Choudhary A."/>
            <person name="Chugh K."/>
            <person name="Clark C.B."/>
            <person name="Clark J."/>
            <person name="Cortez R."/>
            <person name="Dalwadi R.M."/>
            <person name="Daou G."/>
            <person name="Das M."/>
            <person name="Dasari S."/>
            <person name="Davis E.H."/>
            <person name="Defreitas N."/>
            <person name="Demirji J."/>
            <person name="Endres C."/>
            <person name="Fakhar S."/>
            <person name="Feeley N."/>
            <person name="Flores D.C."/>
            <person name="Fowler A.R."/>
            <person name="George T."/>
            <person name="Greis H.L."/>
            <person name="Groleau D.L."/>
            <person name="Gulati J.K."/>
            <person name="Guzman W."/>
            <person name="Hallworth A.N."/>
            <person name="Hariri A."/>
            <person name="Haya V.N."/>
            <person name="Hoffman A.K."/>
            <person name="Horne B."/>
            <person name="Howard T."/>
            <person name="Iglesia A.J."/>
            <person name="Ijezie O.D."/>
            <person name="Incognito N.A."/>
            <person name="Inen J.A."/>
            <person name="Jaiswal A."/>
            <person name="Jezek R.A."/>
            <person name="Kawa A.C."/>
            <person name="Khan F."/>
            <person name="Khin A.C."/>
            <person name="Knapo J."/>
            <person name="Kong A.S."/>
            <person name="Le B.Q."/>
            <person name="Le Q.M."/>
            <person name="Le T.-H.M."/>
            <person name="Lee M."/>
            <person name="Lockwood J.L."/>
            <person name="Loto-Rojas G.S."/>
            <person name="Mantzavinos A."/>
            <person name="Martinez D.R."/>
            <person name="Meadows A.R."/>
            <person name="Mehr S."/>
            <person name="Mellon M.N."/>
            <person name="Memon S."/>
            <person name="Miller B."/>
            <person name="Min S."/>
            <person name="Mitchell L.M."/>
            <person name="Mohamed I.R."/>
            <person name="Mohammed F.O."/>
            <person name="More S."/>
            <person name="Muntaha S."/>
            <person name="Nadeem I."/>
            <person name="Ndjeumen-Njinguet A.S."/>
            <person name="Ng P."/>
            <person name="Ngu V.E."/>
            <person name="Nguyen B.N."/>
            <person name="OHern C.T."/>
            <person name="Oboh U.S."/>
            <person name="Pagano C.W."/>
            <person name="Panakal P.R."/>
            <person name="Park D.A."/>
            <person name="Parsana D."/>
            <person name="Patel P."/>
            <person name="Patel V.S."/>
            <person name="Patwardhan V.M."/>
            <person name="Pawar S.D."/>
            <person name="Payne V.R."/>
            <person name="Petricel I.M."/>
            <person name="Phillips C."/>
            <person name="Puglisi K.M."/>
            <person name="Ramaprasad G."/>
            <person name="Raza A.S."/>
            <person name="Rivera-Oven A.G."/>
            <person name="Robins E."/>
            <person name="Roeun D.C."/>
            <person name="Rostovtseva N."/>
            <person name="Sadat M."/>
            <person name="Seas A."/>
            <person name="So E.J."/>
            <person name="Sogbesan C."/>
            <person name="Strumsky L.A."/>
            <person name="Sun J.L."/>
            <person name="Sutherland H.J."/>
            <person name="Tchakounte I."/>
            <person name="Tewell J.R."/>
            <person name="Thapa D.J."/>
            <person name="Tkach Y."/>
            <person name="Tran C.D."/>
            <person name="Tran V."/>
            <person name="Vithayathil T."/>
            <person name="Vivekanandan A."/>
            <person name="Wang S.R."/>
            <person name="White E."/>
            <person name="Yang A.L."/>
            <person name="Ye D.T."/>
            <person name="Yirenkyi M."/>
            <person name="Zarb J.S."/>
            <person name="Zhang S."/>
            <person name="Zhou M.T."/>
            <person name="Cao A."/>
            <person name="Nguyen K.M."/>
            <person name="Patel K."/>
            <person name="Patel P."/>
            <person name="Pennington E."/>
            <person name="Sendze O."/>
            <person name="Zahangir S."/>
            <person name="Correa-Mendez M."/>
            <person name="Fabian M.F."/>
            <person name="Liu S."/>
            <person name="Jethmalani Y."/>
            <person name="Nunn R."/>
            <person name="Prakash A."/>
            <person name="Louise T."/>
            <person name="Johnson A."/>
            <person name="Erill I."/>
            <person name="Caruso S.M."/>
        </authorList>
    </citation>
    <scope>NUCLEOTIDE SEQUENCE [LARGE SCALE GENOMIC DNA]</scope>
</reference>